<gene>
    <name evidence="2" type="ORF">FDP41_000543</name>
</gene>
<protein>
    <submittedName>
        <fullName evidence="2">Uncharacterized protein</fullName>
    </submittedName>
</protein>
<sequence length="284" mass="30128">MLSTSKIIPNIFNSSTSAITVPASIASSSSPTQTAVDLSLTDIYYLIYSMFVKLKIPQEELNKDFERFFQQREASLTSASSSGSSSRNIQQQPPYTQTQINPSPGSASSSGTPSGIRPSSTPRGVGTPSSGTGKASPIKSPQQSPLQSSIIGSQPSTIRNDHNKISNWLVIEDLVAQCPHCGSLHGNLTPARYFGSKVVKKTELLFGKKVAPPPPPPPSSSSSLASSSGQLNHHSSSSSSDSSTKKRKLAESSDSTPTTEQQEDFTSMALSDSPLSQDSKKLKH</sequence>
<feature type="compositionally biased region" description="Low complexity" evidence="1">
    <location>
        <begin position="76"/>
        <end position="115"/>
    </location>
</feature>
<dbReference type="Proteomes" id="UP000444721">
    <property type="component" value="Unassembled WGS sequence"/>
</dbReference>
<evidence type="ECO:0000256" key="1">
    <source>
        <dbReference type="SAM" id="MobiDB-lite"/>
    </source>
</evidence>
<name>A0A6A5CDK4_NAEFO</name>
<organism evidence="2 3">
    <name type="scientific">Naegleria fowleri</name>
    <name type="common">Brain eating amoeba</name>
    <dbReference type="NCBI Taxonomy" id="5763"/>
    <lineage>
        <taxon>Eukaryota</taxon>
        <taxon>Discoba</taxon>
        <taxon>Heterolobosea</taxon>
        <taxon>Tetramitia</taxon>
        <taxon>Eutetramitia</taxon>
        <taxon>Vahlkampfiidae</taxon>
        <taxon>Naegleria</taxon>
    </lineage>
</organism>
<dbReference type="EMBL" id="VFQX01000002">
    <property type="protein sequence ID" value="KAF0984644.1"/>
    <property type="molecule type" value="Genomic_DNA"/>
</dbReference>
<accession>A0A6A5CDK4</accession>
<dbReference type="AlphaFoldDB" id="A0A6A5CDK4"/>
<evidence type="ECO:0000313" key="3">
    <source>
        <dbReference type="Proteomes" id="UP000444721"/>
    </source>
</evidence>
<dbReference type="GeneID" id="68107761"/>
<proteinExistence type="predicted"/>
<feature type="compositionally biased region" description="Polar residues" evidence="1">
    <location>
        <begin position="117"/>
        <end position="133"/>
    </location>
</feature>
<feature type="compositionally biased region" description="Polar residues" evidence="1">
    <location>
        <begin position="252"/>
        <end position="277"/>
    </location>
</feature>
<comment type="caution">
    <text evidence="2">The sequence shown here is derived from an EMBL/GenBank/DDBJ whole genome shotgun (WGS) entry which is preliminary data.</text>
</comment>
<dbReference type="RefSeq" id="XP_044569357.1">
    <property type="nucleotide sequence ID" value="XM_044708953.1"/>
</dbReference>
<evidence type="ECO:0000313" key="2">
    <source>
        <dbReference type="EMBL" id="KAF0984644.1"/>
    </source>
</evidence>
<feature type="compositionally biased region" description="Low complexity" evidence="1">
    <location>
        <begin position="136"/>
        <end position="156"/>
    </location>
</feature>
<feature type="compositionally biased region" description="Low complexity" evidence="1">
    <location>
        <begin position="220"/>
        <end position="242"/>
    </location>
</feature>
<dbReference type="VEuPathDB" id="AmoebaDB:NF0059550"/>
<feature type="region of interest" description="Disordered" evidence="1">
    <location>
        <begin position="207"/>
        <end position="284"/>
    </location>
</feature>
<keyword evidence="3" id="KW-1185">Reference proteome</keyword>
<dbReference type="VEuPathDB" id="AmoebaDB:NfTy_001940"/>
<dbReference type="VEuPathDB" id="AmoebaDB:FDP41_000543"/>
<feature type="region of interest" description="Disordered" evidence="1">
    <location>
        <begin position="76"/>
        <end position="158"/>
    </location>
</feature>
<reference evidence="2 3" key="1">
    <citation type="journal article" date="2019" name="Sci. Rep.">
        <title>Nanopore sequencing improves the draft genome of the human pathogenic amoeba Naegleria fowleri.</title>
        <authorList>
            <person name="Liechti N."/>
            <person name="Schurch N."/>
            <person name="Bruggmann R."/>
            <person name="Wittwer M."/>
        </authorList>
    </citation>
    <scope>NUCLEOTIDE SEQUENCE [LARGE SCALE GENOMIC DNA]</scope>
    <source>
        <strain evidence="2 3">ATCC 30894</strain>
    </source>
</reference>